<feature type="site" description="Part of a proton relay during catalysis" evidence="12">
    <location>
        <position position="47"/>
    </location>
</feature>
<comment type="subunit">
    <text evidence="12">Homotetramer; dimer of dimers.</text>
</comment>
<evidence type="ECO:0000256" key="2">
    <source>
        <dbReference type="ARBA" id="ARBA00005120"/>
    </source>
</evidence>
<dbReference type="SMART" id="SM01130">
    <property type="entry name" value="DHDPS"/>
    <property type="match status" value="1"/>
</dbReference>
<dbReference type="RefSeq" id="WP_289725309.1">
    <property type="nucleotide sequence ID" value="NZ_JAUDUY010000004.1"/>
</dbReference>
<dbReference type="PANTHER" id="PTHR12128:SF66">
    <property type="entry name" value="4-HYDROXY-2-OXOGLUTARATE ALDOLASE, MITOCHONDRIAL"/>
    <property type="match status" value="1"/>
</dbReference>
<dbReference type="InterPro" id="IPR002220">
    <property type="entry name" value="DapA-like"/>
</dbReference>
<keyword evidence="10 12" id="KW-0704">Schiff base</keyword>
<keyword evidence="5 12" id="KW-0963">Cytoplasm</keyword>
<dbReference type="Pfam" id="PF00701">
    <property type="entry name" value="DHDPS"/>
    <property type="match status" value="1"/>
</dbReference>
<keyword evidence="7 12" id="KW-0220">Diaminopimelate biosynthesis</keyword>
<dbReference type="PROSITE" id="PS00666">
    <property type="entry name" value="DHDPS_2"/>
    <property type="match status" value="1"/>
</dbReference>
<evidence type="ECO:0000256" key="9">
    <source>
        <dbReference type="ARBA" id="ARBA00023239"/>
    </source>
</evidence>
<dbReference type="Gene3D" id="3.20.20.70">
    <property type="entry name" value="Aldolase class I"/>
    <property type="match status" value="1"/>
</dbReference>
<dbReference type="EMBL" id="JAUDUY010000004">
    <property type="protein sequence ID" value="MDM9631951.1"/>
    <property type="molecule type" value="Genomic_DNA"/>
</dbReference>
<proteinExistence type="inferred from homology"/>
<dbReference type="InterPro" id="IPR013785">
    <property type="entry name" value="Aldolase_TIM"/>
</dbReference>
<keyword evidence="15" id="KW-1185">Reference proteome</keyword>
<evidence type="ECO:0000313" key="14">
    <source>
        <dbReference type="EMBL" id="MDM9631951.1"/>
    </source>
</evidence>
<feature type="site" description="Part of a proton relay during catalysis" evidence="12">
    <location>
        <position position="110"/>
    </location>
</feature>
<dbReference type="GO" id="GO:0008840">
    <property type="term" value="F:4-hydroxy-tetrahydrodipicolinate synthase activity"/>
    <property type="evidence" value="ECO:0007669"/>
    <property type="project" value="UniProtKB-EC"/>
</dbReference>
<dbReference type="HAMAP" id="MF_00418">
    <property type="entry name" value="DapA"/>
    <property type="match status" value="1"/>
</dbReference>
<comment type="caution">
    <text evidence="14">The sequence shown here is derived from an EMBL/GenBank/DDBJ whole genome shotgun (WGS) entry which is preliminary data.</text>
</comment>
<comment type="subcellular location">
    <subcellularLocation>
        <location evidence="12">Cytoplasm</location>
    </subcellularLocation>
</comment>
<evidence type="ECO:0000256" key="6">
    <source>
        <dbReference type="ARBA" id="ARBA00022605"/>
    </source>
</evidence>
<evidence type="ECO:0000256" key="5">
    <source>
        <dbReference type="ARBA" id="ARBA00022490"/>
    </source>
</evidence>
<protein>
    <recommendedName>
        <fullName evidence="4 12">4-hydroxy-tetrahydrodipicolinate synthase</fullName>
        <shortName evidence="12">HTPA synthase</shortName>
        <ecNumber evidence="4 12">4.3.3.7</ecNumber>
    </recommendedName>
</protein>
<dbReference type="CDD" id="cd00950">
    <property type="entry name" value="DHDPS"/>
    <property type="match status" value="1"/>
</dbReference>
<feature type="active site" description="Proton donor/acceptor" evidence="12">
    <location>
        <position position="136"/>
    </location>
</feature>
<comment type="similarity">
    <text evidence="3 12 13">Belongs to the DapA family.</text>
</comment>
<keyword evidence="6 12" id="KW-0028">Amino-acid biosynthesis</keyword>
<dbReference type="SUPFAM" id="SSF51569">
    <property type="entry name" value="Aldolase"/>
    <property type="match status" value="1"/>
</dbReference>
<name>A0ABT7WGA8_9FLAO</name>
<accession>A0ABT7WGA8</accession>
<evidence type="ECO:0000256" key="1">
    <source>
        <dbReference type="ARBA" id="ARBA00003294"/>
    </source>
</evidence>
<dbReference type="InterPro" id="IPR020625">
    <property type="entry name" value="Schiff_base-form_aldolases_AS"/>
</dbReference>
<evidence type="ECO:0000256" key="10">
    <source>
        <dbReference type="ARBA" id="ARBA00023270"/>
    </source>
</evidence>
<evidence type="ECO:0000256" key="7">
    <source>
        <dbReference type="ARBA" id="ARBA00022915"/>
    </source>
</evidence>
<comment type="caution">
    <text evidence="12">Was originally thought to be a dihydrodipicolinate synthase (DHDPS), catalyzing the condensation of (S)-aspartate-beta-semialdehyde [(S)-ASA] and pyruvate to dihydrodipicolinate (DHDP). However, it was shown in E.coli that the product of the enzymatic reaction is not dihydrodipicolinate but in fact (4S)-4-hydroxy-2,3,4,5-tetrahydro-(2S)-dipicolinic acid (HTPA), and that the consecutive dehydration reaction leading to DHDP is not spontaneous but catalyzed by DapB.</text>
</comment>
<dbReference type="PIRSF" id="PIRSF001365">
    <property type="entry name" value="DHDPS"/>
    <property type="match status" value="1"/>
</dbReference>
<feature type="binding site" evidence="12">
    <location>
        <position position="48"/>
    </location>
    <ligand>
        <name>pyruvate</name>
        <dbReference type="ChEBI" id="CHEBI:15361"/>
    </ligand>
</feature>
<feature type="binding site" evidence="12">
    <location>
        <position position="207"/>
    </location>
    <ligand>
        <name>pyruvate</name>
        <dbReference type="ChEBI" id="CHEBI:15361"/>
    </ligand>
</feature>
<evidence type="ECO:0000256" key="11">
    <source>
        <dbReference type="ARBA" id="ARBA00047836"/>
    </source>
</evidence>
<dbReference type="EC" id="4.3.3.7" evidence="4 12"/>
<organism evidence="14 15">
    <name type="scientific">Robiginitalea aurantiaca</name>
    <dbReference type="NCBI Taxonomy" id="3056915"/>
    <lineage>
        <taxon>Bacteria</taxon>
        <taxon>Pseudomonadati</taxon>
        <taxon>Bacteroidota</taxon>
        <taxon>Flavobacteriia</taxon>
        <taxon>Flavobacteriales</taxon>
        <taxon>Flavobacteriaceae</taxon>
        <taxon>Robiginitalea</taxon>
    </lineage>
</organism>
<gene>
    <name evidence="12 14" type="primary">dapA</name>
    <name evidence="14" type="ORF">QU605_10735</name>
</gene>
<comment type="function">
    <text evidence="1 12">Catalyzes the condensation of (S)-aspartate-beta-semialdehyde [(S)-ASA] and pyruvate to 4-hydroxy-tetrahydrodipicolinate (HTPA).</text>
</comment>
<evidence type="ECO:0000256" key="12">
    <source>
        <dbReference type="HAMAP-Rule" id="MF_00418"/>
    </source>
</evidence>
<comment type="catalytic activity">
    <reaction evidence="11 12">
        <text>L-aspartate 4-semialdehyde + pyruvate = (2S,4S)-4-hydroxy-2,3,4,5-tetrahydrodipicolinate + H2O + H(+)</text>
        <dbReference type="Rhea" id="RHEA:34171"/>
        <dbReference type="ChEBI" id="CHEBI:15361"/>
        <dbReference type="ChEBI" id="CHEBI:15377"/>
        <dbReference type="ChEBI" id="CHEBI:15378"/>
        <dbReference type="ChEBI" id="CHEBI:67139"/>
        <dbReference type="ChEBI" id="CHEBI:537519"/>
        <dbReference type="EC" id="4.3.3.7"/>
    </reaction>
</comment>
<dbReference type="PANTHER" id="PTHR12128">
    <property type="entry name" value="DIHYDRODIPICOLINATE SYNTHASE"/>
    <property type="match status" value="1"/>
</dbReference>
<dbReference type="PRINTS" id="PR00146">
    <property type="entry name" value="DHPICSNTHASE"/>
</dbReference>
<reference evidence="14" key="1">
    <citation type="submission" date="2023-06" db="EMBL/GenBank/DDBJ databases">
        <title>Robiginitalea aurantiacus sp. nov. and Algoriphagus sediminis sp. nov., isolated from coastal sediment.</title>
        <authorList>
            <person name="Zhou Z.Y."/>
            <person name="An J."/>
            <person name="Jia Y.W."/>
            <person name="Du Z.J."/>
        </authorList>
    </citation>
    <scope>NUCLEOTIDE SEQUENCE</scope>
    <source>
        <strain evidence="14">M39</strain>
    </source>
</reference>
<feature type="active site" description="Schiff-base intermediate with substrate" evidence="12">
    <location>
        <position position="165"/>
    </location>
</feature>
<keyword evidence="8 12" id="KW-0457">Lysine biosynthesis</keyword>
<evidence type="ECO:0000256" key="8">
    <source>
        <dbReference type="ARBA" id="ARBA00023154"/>
    </source>
</evidence>
<evidence type="ECO:0000256" key="4">
    <source>
        <dbReference type="ARBA" id="ARBA00012086"/>
    </source>
</evidence>
<evidence type="ECO:0000256" key="13">
    <source>
        <dbReference type="PIRNR" id="PIRNR001365"/>
    </source>
</evidence>
<keyword evidence="9 12" id="KW-0456">Lyase</keyword>
<comment type="pathway">
    <text evidence="2 12">Amino-acid biosynthesis; L-lysine biosynthesis via DAP pathway; (S)-tetrahydrodipicolinate from L-aspartate: step 3/4.</text>
</comment>
<dbReference type="InterPro" id="IPR005263">
    <property type="entry name" value="DapA"/>
</dbReference>
<evidence type="ECO:0000256" key="3">
    <source>
        <dbReference type="ARBA" id="ARBA00007592"/>
    </source>
</evidence>
<sequence length="296" mass="31599">MNTHFTGTGVALVTPFTSDLQVDHKALRHLVEYVIEGGVDYLVVLGTTAESATLDKEEKKDVMRTVARAAAGRIPLVVGIGGNNTRALVEEIKTKDLQGYSAILSVSPYYNRPTQEGIYRHFKALAKASTLPLILYNVPSRTGSNVLPETAIRLAEECDNIIGIKEASGDLAQISHLLENAPEGFMVISGDDLTAVPVILKGGAGVISVLGQGIPGVFSEMIRKARSGESEAALGLHSQLAPLVEMLFREGNPAGIKGLLKTRGIGSARVRLPLVAPSEDLVRAIEDFLKNELPGR</sequence>
<evidence type="ECO:0000313" key="15">
    <source>
        <dbReference type="Proteomes" id="UP001174839"/>
    </source>
</evidence>
<dbReference type="NCBIfam" id="TIGR00674">
    <property type="entry name" value="dapA"/>
    <property type="match status" value="1"/>
</dbReference>
<dbReference type="Proteomes" id="UP001174839">
    <property type="component" value="Unassembled WGS sequence"/>
</dbReference>